<feature type="chain" id="PRO_5032311542" evidence="1">
    <location>
        <begin position="23"/>
        <end position="153"/>
    </location>
</feature>
<reference evidence="3 4" key="1">
    <citation type="submission" date="2020-01" db="EMBL/GenBank/DDBJ databases">
        <title>Genome sequencing of strain KACC 21265.</title>
        <authorList>
            <person name="Heo J."/>
            <person name="Kim S.-J."/>
            <person name="Kim J.-S."/>
            <person name="Hong S.-B."/>
            <person name="Kwon S.-W."/>
        </authorList>
    </citation>
    <scope>NUCLEOTIDE SEQUENCE [LARGE SCALE GENOMIC DNA]</scope>
    <source>
        <strain evidence="3 4">KACC 21265</strain>
    </source>
</reference>
<dbReference type="Proteomes" id="UP000464787">
    <property type="component" value="Chromosome"/>
</dbReference>
<organism evidence="3 4">
    <name type="scientific">Xylophilus rhododendri</name>
    <dbReference type="NCBI Taxonomy" id="2697032"/>
    <lineage>
        <taxon>Bacteria</taxon>
        <taxon>Pseudomonadati</taxon>
        <taxon>Pseudomonadota</taxon>
        <taxon>Betaproteobacteria</taxon>
        <taxon>Burkholderiales</taxon>
        <taxon>Xylophilus</taxon>
    </lineage>
</organism>
<evidence type="ECO:0000256" key="1">
    <source>
        <dbReference type="SAM" id="SignalP"/>
    </source>
</evidence>
<accession>A0A857JC81</accession>
<feature type="signal peptide" evidence="1">
    <location>
        <begin position="1"/>
        <end position="22"/>
    </location>
</feature>
<dbReference type="Gene3D" id="2.60.120.10">
    <property type="entry name" value="Jelly Rolls"/>
    <property type="match status" value="1"/>
</dbReference>
<keyword evidence="4" id="KW-1185">Reference proteome</keyword>
<feature type="domain" description="Cupin type-2" evidence="2">
    <location>
        <begin position="76"/>
        <end position="139"/>
    </location>
</feature>
<dbReference type="PANTHER" id="PTHR43346">
    <property type="entry name" value="LIGAND BINDING DOMAIN PROTEIN, PUTATIVE (AFU_ORTHOLOGUE AFUA_6G14370)-RELATED"/>
    <property type="match status" value="1"/>
</dbReference>
<dbReference type="InterPro" id="IPR014710">
    <property type="entry name" value="RmlC-like_jellyroll"/>
</dbReference>
<proteinExistence type="predicted"/>
<evidence type="ECO:0000313" key="4">
    <source>
        <dbReference type="Proteomes" id="UP000464787"/>
    </source>
</evidence>
<evidence type="ECO:0000259" key="2">
    <source>
        <dbReference type="Pfam" id="PF07883"/>
    </source>
</evidence>
<dbReference type="Pfam" id="PF07883">
    <property type="entry name" value="Cupin_2"/>
    <property type="match status" value="1"/>
</dbReference>
<dbReference type="InterPro" id="IPR013096">
    <property type="entry name" value="Cupin_2"/>
</dbReference>
<dbReference type="PANTHER" id="PTHR43346:SF1">
    <property type="entry name" value="QUERCETIN 2,3-DIOXYGENASE-RELATED"/>
    <property type="match status" value="1"/>
</dbReference>
<keyword evidence="1" id="KW-0732">Signal</keyword>
<sequence length="153" mass="16416">MRRRLPLFVALAAAFSAGIFSARWMPAAEAQADVPLVPTIIHVGQLSDDDLSAARPGVDLRSRTYVNKPGATVAVQSGNVFKHYHRDADEIQFIVEGSGSFWLGDKQQQIGPGDLIIIPKGTAHAGSMATTGRFKAIAIKTPPQAADDTHRLD</sequence>
<name>A0A857JC81_9BURK</name>
<gene>
    <name evidence="3" type="ORF">GT347_15150</name>
</gene>
<dbReference type="SUPFAM" id="SSF51182">
    <property type="entry name" value="RmlC-like cupins"/>
    <property type="match status" value="1"/>
</dbReference>
<dbReference type="InterPro" id="IPR052538">
    <property type="entry name" value="Flavonoid_dioxygenase-like"/>
</dbReference>
<dbReference type="InterPro" id="IPR011051">
    <property type="entry name" value="RmlC_Cupin_sf"/>
</dbReference>
<protein>
    <submittedName>
        <fullName evidence="3">Cupin domain-containing protein</fullName>
    </submittedName>
</protein>
<dbReference type="EMBL" id="CP047650">
    <property type="protein sequence ID" value="QHJ01567.1"/>
    <property type="molecule type" value="Genomic_DNA"/>
</dbReference>
<dbReference type="AlphaFoldDB" id="A0A857JC81"/>
<evidence type="ECO:0000313" key="3">
    <source>
        <dbReference type="EMBL" id="QHJ01567.1"/>
    </source>
</evidence>
<dbReference type="KEGG" id="xyk:GT347_15150"/>